<organism evidence="2 3">
    <name type="scientific">Gordonia insulae</name>
    <dbReference type="NCBI Taxonomy" id="2420509"/>
    <lineage>
        <taxon>Bacteria</taxon>
        <taxon>Bacillati</taxon>
        <taxon>Actinomycetota</taxon>
        <taxon>Actinomycetes</taxon>
        <taxon>Mycobacteriales</taxon>
        <taxon>Gordoniaceae</taxon>
        <taxon>Gordonia</taxon>
    </lineage>
</organism>
<dbReference type="Gene3D" id="3.40.50.620">
    <property type="entry name" value="HUPs"/>
    <property type="match status" value="1"/>
</dbReference>
<name>A0A3G8JJU6_9ACTN</name>
<dbReference type="Proteomes" id="UP000271469">
    <property type="component" value="Chromosome"/>
</dbReference>
<evidence type="ECO:0000313" key="3">
    <source>
        <dbReference type="Proteomes" id="UP000271469"/>
    </source>
</evidence>
<evidence type="ECO:0000259" key="1">
    <source>
        <dbReference type="Pfam" id="PF00582"/>
    </source>
</evidence>
<accession>A0A3G8JJU6</accession>
<dbReference type="RefSeq" id="WP_124707339.1">
    <property type="nucleotide sequence ID" value="NZ_CP033972.1"/>
</dbReference>
<dbReference type="EMBL" id="CP033972">
    <property type="protein sequence ID" value="AZG44480.1"/>
    <property type="molecule type" value="Genomic_DNA"/>
</dbReference>
<proteinExistence type="predicted"/>
<dbReference type="AlphaFoldDB" id="A0A3G8JJU6"/>
<gene>
    <name evidence="2" type="ORF">D7316_01066</name>
</gene>
<protein>
    <recommendedName>
        <fullName evidence="1">UspA domain-containing protein</fullName>
    </recommendedName>
</protein>
<dbReference type="InterPro" id="IPR006016">
    <property type="entry name" value="UspA"/>
</dbReference>
<dbReference type="InterPro" id="IPR014729">
    <property type="entry name" value="Rossmann-like_a/b/a_fold"/>
</dbReference>
<dbReference type="Pfam" id="PF00582">
    <property type="entry name" value="Usp"/>
    <property type="match status" value="1"/>
</dbReference>
<keyword evidence="3" id="KW-1185">Reference proteome</keyword>
<evidence type="ECO:0000313" key="2">
    <source>
        <dbReference type="EMBL" id="AZG44480.1"/>
    </source>
</evidence>
<dbReference type="KEGG" id="gom:D7316_01066"/>
<sequence>MTMSDIFGSYRPLSASTAVSLPTDGVLVVGFTGSPASQRALDTVCATAGPGLRIALVCAIDPIRPPAPATFLHDALKSEAYLLSDRAVIDELLRRGMESVRGTCRARVTGVALEGDPVRVLAGAVARFDAAEVVVGMSGTRPTGQVRHIARALPDDVPLLVTNGERHVRLRRRTRDHVPVRPFVPGHLGRAAGV</sequence>
<reference evidence="2 3" key="1">
    <citation type="submission" date="2018-11" db="EMBL/GenBank/DDBJ databases">
        <title>Gordonia insulae sp. nov., isolated from an island soil.</title>
        <authorList>
            <person name="Kim Y.S."/>
            <person name="Kim S.B."/>
        </authorList>
    </citation>
    <scope>NUCLEOTIDE SEQUENCE [LARGE SCALE GENOMIC DNA]</scope>
    <source>
        <strain evidence="2 3">MMS17-SY073</strain>
    </source>
</reference>
<dbReference type="SUPFAM" id="SSF52402">
    <property type="entry name" value="Adenine nucleotide alpha hydrolases-like"/>
    <property type="match status" value="1"/>
</dbReference>
<dbReference type="OrthoDB" id="4380370at2"/>
<feature type="domain" description="UspA" evidence="1">
    <location>
        <begin position="27"/>
        <end position="144"/>
    </location>
</feature>